<organism evidence="1 2">
    <name type="scientific">Ureibacillus massiliensis 4400831 = CIP 108448 = CCUG 49529</name>
    <dbReference type="NCBI Taxonomy" id="1211035"/>
    <lineage>
        <taxon>Bacteria</taxon>
        <taxon>Bacillati</taxon>
        <taxon>Bacillota</taxon>
        <taxon>Bacilli</taxon>
        <taxon>Bacillales</taxon>
        <taxon>Caryophanaceae</taxon>
        <taxon>Ureibacillus</taxon>
    </lineage>
</organism>
<dbReference type="EMBL" id="JPVQ01000017">
    <property type="protein sequence ID" value="KGR90577.1"/>
    <property type="molecule type" value="Genomic_DNA"/>
</dbReference>
<dbReference type="Pfam" id="PF19785">
    <property type="entry name" value="UPF0738"/>
    <property type="match status" value="1"/>
</dbReference>
<sequence>MRNIYRVEKFQFIHNELHFSLNENDKKIKFQPAHQVLADSDGQAFIYLVEEGDNLSYVSFPKNVWPQLLEIVKREKNPHLQIGGKSIELENFYEELLALIYNIEGNDNYGEDFVKAVEETFHEILVEETE</sequence>
<evidence type="ECO:0000313" key="1">
    <source>
        <dbReference type="EMBL" id="KGR90577.1"/>
    </source>
</evidence>
<comment type="caution">
    <text evidence="1">The sequence shown here is derived from an EMBL/GenBank/DDBJ whole genome shotgun (WGS) entry which is preliminary data.</text>
</comment>
<dbReference type="OrthoDB" id="2966478at2"/>
<dbReference type="AlphaFoldDB" id="A0A0A3JU79"/>
<reference evidence="1 2" key="1">
    <citation type="submission" date="2014-02" db="EMBL/GenBank/DDBJ databases">
        <title>Draft genome sequence of Lysinibacillus massiliensis CCUG 49529.</title>
        <authorList>
            <person name="Zhang F."/>
            <person name="Wang G."/>
            <person name="Zhang L."/>
        </authorList>
    </citation>
    <scope>NUCLEOTIDE SEQUENCE [LARGE SCALE GENOMIC DNA]</scope>
    <source>
        <strain evidence="1 2">CCUG 49529</strain>
    </source>
</reference>
<evidence type="ECO:0000313" key="2">
    <source>
        <dbReference type="Proteomes" id="UP000030595"/>
    </source>
</evidence>
<gene>
    <name evidence="1" type="ORF">CD30_10935</name>
</gene>
<name>A0A0A3JU79_9BACL</name>
<accession>A0A0A3JU79</accession>
<dbReference type="InterPro" id="IPR020908">
    <property type="entry name" value="UPF0738"/>
</dbReference>
<dbReference type="RefSeq" id="WP_036176511.1">
    <property type="nucleotide sequence ID" value="NZ_AVCZ01000017.1"/>
</dbReference>
<dbReference type="eggNOG" id="ENOG5032YMN">
    <property type="taxonomic scope" value="Bacteria"/>
</dbReference>
<proteinExistence type="predicted"/>
<protein>
    <submittedName>
        <fullName evidence="1">Uncharacterized protein</fullName>
    </submittedName>
</protein>
<dbReference type="Proteomes" id="UP000030595">
    <property type="component" value="Unassembled WGS sequence"/>
</dbReference>
<keyword evidence="2" id="KW-1185">Reference proteome</keyword>